<comment type="catalytic activity">
    <reaction evidence="30">
        <text>N(6)-acetyl-L-lysyl-[alpha-tubulin] + H2O = L-lysyl-[alpha-tubulin] + acetate</text>
        <dbReference type="Rhea" id="RHEA:21548"/>
        <dbReference type="Rhea" id="RHEA-COMP:11278"/>
        <dbReference type="Rhea" id="RHEA-COMP:11279"/>
        <dbReference type="ChEBI" id="CHEBI:15377"/>
        <dbReference type="ChEBI" id="CHEBI:29969"/>
        <dbReference type="ChEBI" id="CHEBI:30089"/>
        <dbReference type="ChEBI" id="CHEBI:61930"/>
    </reaction>
    <physiologicalReaction direction="left-to-right" evidence="30">
        <dbReference type="Rhea" id="RHEA:21549"/>
    </physiologicalReaction>
</comment>
<keyword evidence="20" id="KW-0862">Zinc</keyword>
<dbReference type="GO" id="GO:0030424">
    <property type="term" value="C:axon"/>
    <property type="evidence" value="ECO:0007669"/>
    <property type="project" value="UniProtKB-SubCell"/>
</dbReference>
<evidence type="ECO:0000256" key="24">
    <source>
        <dbReference type="ARBA" id="ARBA00023163"/>
    </source>
</evidence>
<dbReference type="GO" id="GO:0032886">
    <property type="term" value="P:regulation of microtubule-based process"/>
    <property type="evidence" value="ECO:0007669"/>
    <property type="project" value="UniProtKB-ARBA"/>
</dbReference>
<dbReference type="Proteomes" id="UP000276133">
    <property type="component" value="Unassembled WGS sequence"/>
</dbReference>
<evidence type="ECO:0000313" key="36">
    <source>
        <dbReference type="EMBL" id="RNA32149.1"/>
    </source>
</evidence>
<keyword evidence="26" id="KW-0206">Cytoskeleton</keyword>
<evidence type="ECO:0000256" key="21">
    <source>
        <dbReference type="ARBA" id="ARBA00022843"/>
    </source>
</evidence>
<dbReference type="GO" id="GO:0005813">
    <property type="term" value="C:centrosome"/>
    <property type="evidence" value="ECO:0007669"/>
    <property type="project" value="UniProtKB-SubCell"/>
</dbReference>
<dbReference type="GO" id="GO:0051129">
    <property type="term" value="P:negative regulation of cellular component organization"/>
    <property type="evidence" value="ECO:0007669"/>
    <property type="project" value="UniProtKB-ARBA"/>
</dbReference>
<dbReference type="SUPFAM" id="SSF52768">
    <property type="entry name" value="Arginase/deacetylase"/>
    <property type="match status" value="2"/>
</dbReference>
<feature type="domain" description="UBP-type" evidence="35">
    <location>
        <begin position="785"/>
        <end position="883"/>
    </location>
</feature>
<keyword evidence="23" id="KW-0805">Transcription regulation</keyword>
<dbReference type="Pfam" id="PF02148">
    <property type="entry name" value="zf-UBP"/>
    <property type="match status" value="1"/>
</dbReference>
<sequence>MENILEQLSDLKIQIKENEFDQNIKKTGIVTINRNWFVNESISLLPKLITVPVRSIDENENDIMLQANQDCTNEENKLIIGTSLQLISDIISQKLDNGFAFISNLSTQIITSQITEITMAVHGIKRIMILDLSNHSDSKIQNKFYQSSKVLYASIHQYTHGLSAEERQFHFIGNDQGKGFNINIVMDEDCFGESEYMATFFNIILPVAYEFNPEIIFIPFNFQESKLSPSIFGHIIHFLSCLANGKIFLILNETESSEYSKKSVNELVGCLMGLPCKKLNSILKSISVLRPYWCCLQLLNDNDESLNLNDFLDNQKNNFKATKRGSLSKHFERTLRSDLKLDTIKTRTCISSDLEMMKHYNLIQSDHPEKPDRIKKILDTLKEKKLYNRCQELKSRYATEHEIHLCHSYSYIEKIKSVKFKSENELKDLSVNSHSVFFNSSTYDCALLATGCLLQVVDEVCSNKSLNGAGVIRPPGHHAYNKSCSGFCFFNSIAIAAKYAQKKFNHIKKVLIVDFDIHHGNGTQDIFLEDETILFISIHRYDNGTFYPIDAGSNFDEVGKAKGKGFNINIPWNQPIAGDAEYTAAFLRIVMPVAYEFNPDLVLVSAGFDGATGDPLGRYNITPNGFAQMTKMLCSLANGKVILGLEGGYNLASISESMASCVSILLGDICPSLPPINAKSKAYESIRNVIKVQKKYWSCLKFDDKLPNCEFIKKFKSERKQKNNKQTENNYTLRSRNKSKENENNEQESIEISESIPNTPEILSTASNENCDIDFLSAFSVIPLTYCPHLSEINTNLDPSLIDVNRPCFKCNGSKENWICLSCFECGCSRFVKEHMLEHHDTSQHPMVLSFSDLSVWCYICESYVHNDLLTQVKQMAYKSKFG</sequence>
<keyword evidence="28" id="KW-0966">Cell projection</keyword>
<comment type="caution">
    <text evidence="36">The sequence shown here is derived from an EMBL/GenBank/DDBJ whole genome shotgun (WGS) entry which is preliminary data.</text>
</comment>
<keyword evidence="18" id="KW-0833">Ubl conjugation pathway</keyword>
<proteinExistence type="inferred from homology"/>
<keyword evidence="12" id="KW-0678">Repressor</keyword>
<dbReference type="FunFam" id="3.40.800.20:FF:000005">
    <property type="entry name" value="histone deacetylase 6"/>
    <property type="match status" value="1"/>
</dbReference>
<evidence type="ECO:0000259" key="35">
    <source>
        <dbReference type="PROSITE" id="PS50271"/>
    </source>
</evidence>
<dbReference type="GO" id="GO:0016787">
    <property type="term" value="F:hydrolase activity"/>
    <property type="evidence" value="ECO:0007669"/>
    <property type="project" value="UniProtKB-KW"/>
</dbReference>
<evidence type="ECO:0000256" key="33">
    <source>
        <dbReference type="PROSITE-ProRule" id="PRU00502"/>
    </source>
</evidence>
<dbReference type="InterPro" id="IPR013083">
    <property type="entry name" value="Znf_RING/FYVE/PHD"/>
</dbReference>
<keyword evidence="27" id="KW-0539">Nucleus</keyword>
<dbReference type="GO" id="GO:0051646">
    <property type="term" value="P:mitochondrion localization"/>
    <property type="evidence" value="ECO:0007669"/>
    <property type="project" value="UniProtKB-ARBA"/>
</dbReference>
<accession>A0A3M7S8W9</accession>
<evidence type="ECO:0000256" key="15">
    <source>
        <dbReference type="ARBA" id="ARBA00022723"/>
    </source>
</evidence>
<evidence type="ECO:0000313" key="37">
    <source>
        <dbReference type="Proteomes" id="UP000276133"/>
    </source>
</evidence>
<dbReference type="Gene3D" id="3.30.40.10">
    <property type="entry name" value="Zinc/RING finger domain, C3HC4 (zinc finger)"/>
    <property type="match status" value="1"/>
</dbReference>
<dbReference type="InterPro" id="IPR037138">
    <property type="entry name" value="His_deacetylse_dom_sf"/>
</dbReference>
<name>A0A3M7S8W9_BRAPC</name>
<keyword evidence="19" id="KW-0378">Hydrolase</keyword>
<keyword evidence="13" id="KW-0597">Phosphoprotein</keyword>
<dbReference type="GO" id="GO:0006950">
    <property type="term" value="P:response to stress"/>
    <property type="evidence" value="ECO:0007669"/>
    <property type="project" value="UniProtKB-ARBA"/>
</dbReference>
<organism evidence="36 37">
    <name type="scientific">Brachionus plicatilis</name>
    <name type="common">Marine rotifer</name>
    <name type="synonym">Brachionus muelleri</name>
    <dbReference type="NCBI Taxonomy" id="10195"/>
    <lineage>
        <taxon>Eukaryota</taxon>
        <taxon>Metazoa</taxon>
        <taxon>Spiralia</taxon>
        <taxon>Gnathifera</taxon>
        <taxon>Rotifera</taxon>
        <taxon>Eurotatoria</taxon>
        <taxon>Monogononta</taxon>
        <taxon>Pseudotrocha</taxon>
        <taxon>Ploima</taxon>
        <taxon>Brachionidae</taxon>
        <taxon>Brachionus</taxon>
    </lineage>
</organism>
<evidence type="ECO:0000256" key="16">
    <source>
        <dbReference type="ARBA" id="ARBA00022737"/>
    </source>
</evidence>
<dbReference type="GO" id="GO:0040029">
    <property type="term" value="P:epigenetic regulation of gene expression"/>
    <property type="evidence" value="ECO:0007669"/>
    <property type="project" value="TreeGrafter"/>
</dbReference>
<evidence type="ECO:0000256" key="7">
    <source>
        <dbReference type="ARBA" id="ARBA00004489"/>
    </source>
</evidence>
<dbReference type="InterPro" id="IPR023696">
    <property type="entry name" value="Ureohydrolase_dom_sf"/>
</dbReference>
<dbReference type="PRINTS" id="PR01270">
    <property type="entry name" value="HDASUPER"/>
</dbReference>
<keyword evidence="10" id="KW-0488">Methylation</keyword>
<evidence type="ECO:0000256" key="6">
    <source>
        <dbReference type="ARBA" id="ARBA00004484"/>
    </source>
</evidence>
<keyword evidence="15" id="KW-0479">Metal-binding</keyword>
<keyword evidence="37" id="KW-1185">Reference proteome</keyword>
<evidence type="ECO:0000256" key="23">
    <source>
        <dbReference type="ARBA" id="ARBA00023015"/>
    </source>
</evidence>
<protein>
    <recommendedName>
        <fullName evidence="31">Protein deacetylase HDAC6</fullName>
    </recommendedName>
    <alternativeName>
        <fullName evidence="32">Tubulin-lysine deacetylase HDAC6</fullName>
    </alternativeName>
</protein>
<evidence type="ECO:0000256" key="12">
    <source>
        <dbReference type="ARBA" id="ARBA00022491"/>
    </source>
</evidence>
<keyword evidence="22" id="KW-0156">Chromatin regulator</keyword>
<dbReference type="PROSITE" id="PS50271">
    <property type="entry name" value="ZF_UBP"/>
    <property type="match status" value="1"/>
</dbReference>
<dbReference type="PANTHER" id="PTHR10625:SF38">
    <property type="entry name" value="HISTONE DEACETYLASE 6, ISOFORM G"/>
    <property type="match status" value="1"/>
</dbReference>
<dbReference type="InterPro" id="IPR023801">
    <property type="entry name" value="His_deacetylse_dom"/>
</dbReference>
<comment type="similarity">
    <text evidence="9">Belongs to the histone deacetylase family. HD type 2 subfamily.</text>
</comment>
<dbReference type="GO" id="GO:0000118">
    <property type="term" value="C:histone deacetylase complex"/>
    <property type="evidence" value="ECO:0007669"/>
    <property type="project" value="TreeGrafter"/>
</dbReference>
<evidence type="ECO:0000256" key="1">
    <source>
        <dbReference type="ARBA" id="ARBA00001947"/>
    </source>
</evidence>
<feature type="region of interest" description="Disordered" evidence="34">
    <location>
        <begin position="720"/>
        <end position="754"/>
    </location>
</feature>
<evidence type="ECO:0000256" key="2">
    <source>
        <dbReference type="ARBA" id="ARBA00004120"/>
    </source>
</evidence>
<keyword evidence="25" id="KW-0009">Actin-binding</keyword>
<dbReference type="GO" id="GO:0043204">
    <property type="term" value="C:perikaryon"/>
    <property type="evidence" value="ECO:0007669"/>
    <property type="project" value="UniProtKB-SubCell"/>
</dbReference>
<evidence type="ECO:0000256" key="4">
    <source>
        <dbReference type="ARBA" id="ARBA00004279"/>
    </source>
</evidence>
<dbReference type="GO" id="GO:0030425">
    <property type="term" value="C:dendrite"/>
    <property type="evidence" value="ECO:0007669"/>
    <property type="project" value="UniProtKB-SubCell"/>
</dbReference>
<evidence type="ECO:0000256" key="13">
    <source>
        <dbReference type="ARBA" id="ARBA00022553"/>
    </source>
</evidence>
<gene>
    <name evidence="36" type="ORF">BpHYR1_022869</name>
</gene>
<keyword evidence="24" id="KW-0804">Transcription</keyword>
<dbReference type="SUPFAM" id="SSF57850">
    <property type="entry name" value="RING/U-box"/>
    <property type="match status" value="1"/>
</dbReference>
<keyword evidence="17 33" id="KW-0863">Zinc-finger</keyword>
<dbReference type="OrthoDB" id="424012at2759"/>
<feature type="compositionally biased region" description="Polar residues" evidence="34">
    <location>
        <begin position="724"/>
        <end position="734"/>
    </location>
</feature>
<keyword evidence="21" id="KW-0832">Ubl conjugation</keyword>
<evidence type="ECO:0000256" key="14">
    <source>
        <dbReference type="ARBA" id="ARBA00022679"/>
    </source>
</evidence>
<evidence type="ECO:0000256" key="25">
    <source>
        <dbReference type="ARBA" id="ARBA00023203"/>
    </source>
</evidence>
<evidence type="ECO:0000256" key="5">
    <source>
        <dbReference type="ARBA" id="ARBA00004300"/>
    </source>
</evidence>
<dbReference type="SMART" id="SM00290">
    <property type="entry name" value="ZnF_UBP"/>
    <property type="match status" value="1"/>
</dbReference>
<evidence type="ECO:0000256" key="9">
    <source>
        <dbReference type="ARBA" id="ARBA00007738"/>
    </source>
</evidence>
<dbReference type="AlphaFoldDB" id="A0A3M7S8W9"/>
<evidence type="ECO:0000256" key="29">
    <source>
        <dbReference type="ARBA" id="ARBA00049136"/>
    </source>
</evidence>
<evidence type="ECO:0000256" key="34">
    <source>
        <dbReference type="SAM" id="MobiDB-lite"/>
    </source>
</evidence>
<dbReference type="GO" id="GO:0008270">
    <property type="term" value="F:zinc ion binding"/>
    <property type="evidence" value="ECO:0007669"/>
    <property type="project" value="UniProtKB-KW"/>
</dbReference>
<dbReference type="InterPro" id="IPR001607">
    <property type="entry name" value="Znf_UBP"/>
</dbReference>
<evidence type="ECO:0000256" key="8">
    <source>
        <dbReference type="ARBA" id="ARBA00004906"/>
    </source>
</evidence>
<dbReference type="Gene3D" id="3.40.800.20">
    <property type="entry name" value="Histone deacetylase domain"/>
    <property type="match status" value="2"/>
</dbReference>
<evidence type="ECO:0000256" key="31">
    <source>
        <dbReference type="ARBA" id="ARBA00068733"/>
    </source>
</evidence>
<evidence type="ECO:0000256" key="30">
    <source>
        <dbReference type="ARBA" id="ARBA00050910"/>
    </source>
</evidence>
<comment type="pathway">
    <text evidence="8">Protein modification; protein ubiquitination.</text>
</comment>
<dbReference type="GO" id="GO:0003779">
    <property type="term" value="F:actin binding"/>
    <property type="evidence" value="ECO:0007669"/>
    <property type="project" value="UniProtKB-KW"/>
</dbReference>
<evidence type="ECO:0000256" key="27">
    <source>
        <dbReference type="ARBA" id="ARBA00023242"/>
    </source>
</evidence>
<dbReference type="InterPro" id="IPR000286">
    <property type="entry name" value="HDACs"/>
</dbReference>
<evidence type="ECO:0000256" key="20">
    <source>
        <dbReference type="ARBA" id="ARBA00022833"/>
    </source>
</evidence>
<comment type="cofactor">
    <cofactor evidence="1">
        <name>Zn(2+)</name>
        <dbReference type="ChEBI" id="CHEBI:29105"/>
    </cofactor>
</comment>
<dbReference type="FunFam" id="3.30.40.10:FF:000342">
    <property type="entry name" value="Histone deacetylase 6"/>
    <property type="match status" value="1"/>
</dbReference>
<dbReference type="STRING" id="10195.A0A3M7S8W9"/>
<evidence type="ECO:0000256" key="3">
    <source>
        <dbReference type="ARBA" id="ARBA00004123"/>
    </source>
</evidence>
<evidence type="ECO:0000256" key="28">
    <source>
        <dbReference type="ARBA" id="ARBA00023273"/>
    </source>
</evidence>
<evidence type="ECO:0000256" key="32">
    <source>
        <dbReference type="ARBA" id="ARBA00082852"/>
    </source>
</evidence>
<comment type="catalytic activity">
    <reaction evidence="29">
        <text>N(6)-acetyl-L-lysyl-[protein] + H2O = L-lysyl-[protein] + acetate</text>
        <dbReference type="Rhea" id="RHEA:58108"/>
        <dbReference type="Rhea" id="RHEA-COMP:9752"/>
        <dbReference type="Rhea" id="RHEA-COMP:10731"/>
        <dbReference type="ChEBI" id="CHEBI:15377"/>
        <dbReference type="ChEBI" id="CHEBI:29969"/>
        <dbReference type="ChEBI" id="CHEBI:30089"/>
        <dbReference type="ChEBI" id="CHEBI:61930"/>
    </reaction>
    <physiologicalReaction direction="left-to-right" evidence="29">
        <dbReference type="Rhea" id="RHEA:58109"/>
    </physiologicalReaction>
</comment>
<evidence type="ECO:0000256" key="22">
    <source>
        <dbReference type="ARBA" id="ARBA00022853"/>
    </source>
</evidence>
<evidence type="ECO:0000256" key="10">
    <source>
        <dbReference type="ARBA" id="ARBA00022481"/>
    </source>
</evidence>
<evidence type="ECO:0000256" key="11">
    <source>
        <dbReference type="ARBA" id="ARBA00022490"/>
    </source>
</evidence>
<comment type="subcellular location">
    <subcellularLocation>
        <location evidence="7">Cell projection</location>
        <location evidence="7">Axon</location>
    </subcellularLocation>
    <subcellularLocation>
        <location evidence="4">Cell projection</location>
        <location evidence="4">Dendrite</location>
    </subcellularLocation>
    <subcellularLocation>
        <location evidence="2">Cytoplasm</location>
        <location evidence="2">Cytoskeleton</location>
        <location evidence="2">Cilium basal body</location>
    </subcellularLocation>
    <subcellularLocation>
        <location evidence="5">Cytoplasm</location>
        <location evidence="5">Cytoskeleton</location>
        <location evidence="5">Microtubule organizing center</location>
        <location evidence="5">Centrosome</location>
    </subcellularLocation>
    <subcellularLocation>
        <location evidence="3">Nucleus</location>
    </subcellularLocation>
    <subcellularLocation>
        <location evidence="6">Perikaryon</location>
    </subcellularLocation>
</comment>
<keyword evidence="16" id="KW-0677">Repeat</keyword>
<keyword evidence="14" id="KW-0808">Transferase</keyword>
<dbReference type="Pfam" id="PF00850">
    <property type="entry name" value="Hist_deacetyl"/>
    <property type="match status" value="2"/>
</dbReference>
<dbReference type="GO" id="GO:0016740">
    <property type="term" value="F:transferase activity"/>
    <property type="evidence" value="ECO:0007669"/>
    <property type="project" value="UniProtKB-KW"/>
</dbReference>
<evidence type="ECO:0000256" key="19">
    <source>
        <dbReference type="ARBA" id="ARBA00022801"/>
    </source>
</evidence>
<dbReference type="PANTHER" id="PTHR10625">
    <property type="entry name" value="HISTONE DEACETYLASE HDAC1-RELATED"/>
    <property type="match status" value="1"/>
</dbReference>
<evidence type="ECO:0000256" key="26">
    <source>
        <dbReference type="ARBA" id="ARBA00023212"/>
    </source>
</evidence>
<keyword evidence="11" id="KW-0963">Cytoplasm</keyword>
<reference evidence="36 37" key="1">
    <citation type="journal article" date="2018" name="Sci. Rep.">
        <title>Genomic signatures of local adaptation to the degree of environmental predictability in rotifers.</title>
        <authorList>
            <person name="Franch-Gras L."/>
            <person name="Hahn C."/>
            <person name="Garcia-Roger E.M."/>
            <person name="Carmona M.J."/>
            <person name="Serra M."/>
            <person name="Gomez A."/>
        </authorList>
    </citation>
    <scope>NUCLEOTIDE SEQUENCE [LARGE SCALE GENOMIC DNA]</scope>
    <source>
        <strain evidence="36">HYR1</strain>
    </source>
</reference>
<evidence type="ECO:0000256" key="18">
    <source>
        <dbReference type="ARBA" id="ARBA00022786"/>
    </source>
</evidence>
<evidence type="ECO:0000256" key="17">
    <source>
        <dbReference type="ARBA" id="ARBA00022771"/>
    </source>
</evidence>
<dbReference type="EMBL" id="REGN01001838">
    <property type="protein sequence ID" value="RNA32149.1"/>
    <property type="molecule type" value="Genomic_DNA"/>
</dbReference>
<dbReference type="GO" id="GO:0004407">
    <property type="term" value="F:histone deacetylase activity"/>
    <property type="evidence" value="ECO:0007669"/>
    <property type="project" value="TreeGrafter"/>
</dbReference>